<evidence type="ECO:0000313" key="4">
    <source>
        <dbReference type="Proteomes" id="UP000179270"/>
    </source>
</evidence>
<keyword evidence="1" id="KW-1133">Transmembrane helix</keyword>
<protein>
    <recommendedName>
        <fullName evidence="2">DUF2061 domain-containing protein</fullName>
    </recommendedName>
</protein>
<evidence type="ECO:0000313" key="3">
    <source>
        <dbReference type="EMBL" id="OGK40769.1"/>
    </source>
</evidence>
<dbReference type="Proteomes" id="UP000179270">
    <property type="component" value="Unassembled WGS sequence"/>
</dbReference>
<feature type="transmembrane region" description="Helical" evidence="1">
    <location>
        <begin position="39"/>
        <end position="57"/>
    </location>
</feature>
<dbReference type="STRING" id="1802055.A3A74_04080"/>
<name>A0A1F7IBN4_9BACT</name>
<feature type="domain" description="DUF2061" evidence="2">
    <location>
        <begin position="12"/>
        <end position="63"/>
    </location>
</feature>
<dbReference type="InterPro" id="IPR018638">
    <property type="entry name" value="DUF2061_membrane"/>
</dbReference>
<dbReference type="AlphaFoldDB" id="A0A1F7IBN4"/>
<organism evidence="3 4">
    <name type="scientific">Candidatus Roizmanbacteria bacterium RIFCSPLOWO2_01_FULL_35_13</name>
    <dbReference type="NCBI Taxonomy" id="1802055"/>
    <lineage>
        <taxon>Bacteria</taxon>
        <taxon>Candidatus Roizmaniibacteriota</taxon>
    </lineage>
</organism>
<dbReference type="Pfam" id="PF09834">
    <property type="entry name" value="DUF2061"/>
    <property type="match status" value="1"/>
</dbReference>
<keyword evidence="1" id="KW-0472">Membrane</keyword>
<feature type="transmembrane region" description="Helical" evidence="1">
    <location>
        <begin position="12"/>
        <end position="33"/>
    </location>
</feature>
<sequence>MIRFYEHHKRSLVKTLSFRILVMFFDFFIIVIITKRYDIALGVLLFSNFSSTVLYFFHERIWNNINWGKQNQINTR</sequence>
<comment type="caution">
    <text evidence="3">The sequence shown here is derived from an EMBL/GenBank/DDBJ whole genome shotgun (WGS) entry which is preliminary data.</text>
</comment>
<proteinExistence type="predicted"/>
<evidence type="ECO:0000259" key="2">
    <source>
        <dbReference type="Pfam" id="PF09834"/>
    </source>
</evidence>
<evidence type="ECO:0000256" key="1">
    <source>
        <dbReference type="SAM" id="Phobius"/>
    </source>
</evidence>
<gene>
    <name evidence="3" type="ORF">A3A74_04080</name>
</gene>
<dbReference type="EMBL" id="MGAF01000026">
    <property type="protein sequence ID" value="OGK40769.1"/>
    <property type="molecule type" value="Genomic_DNA"/>
</dbReference>
<accession>A0A1F7IBN4</accession>
<reference evidence="3 4" key="1">
    <citation type="journal article" date="2016" name="Nat. Commun.">
        <title>Thousands of microbial genomes shed light on interconnected biogeochemical processes in an aquifer system.</title>
        <authorList>
            <person name="Anantharaman K."/>
            <person name="Brown C.T."/>
            <person name="Hug L.A."/>
            <person name="Sharon I."/>
            <person name="Castelle C.J."/>
            <person name="Probst A.J."/>
            <person name="Thomas B.C."/>
            <person name="Singh A."/>
            <person name="Wilkins M.J."/>
            <person name="Karaoz U."/>
            <person name="Brodie E.L."/>
            <person name="Williams K.H."/>
            <person name="Hubbard S.S."/>
            <person name="Banfield J.F."/>
        </authorList>
    </citation>
    <scope>NUCLEOTIDE SEQUENCE [LARGE SCALE GENOMIC DNA]</scope>
</reference>
<keyword evidence="1" id="KW-0812">Transmembrane</keyword>